<dbReference type="GO" id="GO:0005634">
    <property type="term" value="C:nucleus"/>
    <property type="evidence" value="ECO:0007669"/>
    <property type="project" value="TreeGrafter"/>
</dbReference>
<sequence length="347" mass="37146">MASFTSNDETKILLGMGNPLLDISAEVPASVLEKYEVQAGNAVLAEAKHLPVYQDLVENHQPVQYIAGGATLNSIRVAQWMVGEAGKSGYFGCVGKDEYGNTMESCAAADGVNVMFQKTEEEATGTCAVLVVESERSLIANLAAANKFTPAHLEGAETKAFYESAGVYYIAGFFLTVSVDSILTIGRHAAENSKPFCMNLSAPFLVQFFKEQMAACLPYCDFVFGNESEAATLGQEKGWGENLSEIALKLAAEPKASGTFPRTVVFTQGSEKTIVAQNGVVTEFPVEPLARELLVDTNGAGDAFVGGFLSQLMKGKPIAECVRAGHWGARVIIQRSGCTFPEECDFE</sequence>
<evidence type="ECO:0000256" key="2">
    <source>
        <dbReference type="ARBA" id="ARBA00004801"/>
    </source>
</evidence>
<organism evidence="16">
    <name type="scientific">Phaeomonas parva</name>
    <dbReference type="NCBI Taxonomy" id="124430"/>
    <lineage>
        <taxon>Eukaryota</taxon>
        <taxon>Sar</taxon>
        <taxon>Stramenopiles</taxon>
        <taxon>Ochrophyta</taxon>
        <taxon>Pinguiophyceae</taxon>
        <taxon>Pinguiochrysidales</taxon>
        <taxon>Pinguiochrysidaceae</taxon>
        <taxon>Phaeomonas</taxon>
    </lineage>
</organism>
<dbReference type="InterPro" id="IPR029056">
    <property type="entry name" value="Ribokinase-like"/>
</dbReference>
<protein>
    <recommendedName>
        <fullName evidence="12 14">Adenosine kinase</fullName>
        <shortName evidence="14">AK</shortName>
        <ecNumber evidence="4 14">2.7.1.20</ecNumber>
    </recommendedName>
    <alternativeName>
        <fullName evidence="14">Adenosine 5'-phosphotransferase</fullName>
    </alternativeName>
</protein>
<dbReference type="SUPFAM" id="SSF53613">
    <property type="entry name" value="Ribokinase-like"/>
    <property type="match status" value="1"/>
</dbReference>
<accession>A0A7S1XXL6</accession>
<comment type="function">
    <text evidence="14">ATP dependent phosphorylation of adenosine and other related nucleoside analogs to monophosphate derivatives.</text>
</comment>
<feature type="active site" description="Proton acceptor" evidence="13">
    <location>
        <position position="302"/>
    </location>
</feature>
<dbReference type="InterPro" id="IPR001805">
    <property type="entry name" value="Adenokinase"/>
</dbReference>
<dbReference type="FunFam" id="3.40.1190.20:FF:000076">
    <property type="entry name" value="Adenosine kinase"/>
    <property type="match status" value="1"/>
</dbReference>
<evidence type="ECO:0000256" key="6">
    <source>
        <dbReference type="ARBA" id="ARBA00022726"/>
    </source>
</evidence>
<keyword evidence="8 14" id="KW-0418">Kinase</keyword>
<keyword evidence="5 14" id="KW-0808">Transferase</keyword>
<dbReference type="Gene3D" id="3.40.1190.20">
    <property type="match status" value="1"/>
</dbReference>
<proteinExistence type="inferred from homology"/>
<evidence type="ECO:0000256" key="13">
    <source>
        <dbReference type="PIRSR" id="PIRSR601805-1"/>
    </source>
</evidence>
<comment type="pathway">
    <text evidence="2 14">Purine metabolism; AMP biosynthesis via salvage pathway; AMP from adenosine: step 1/1.</text>
</comment>
<evidence type="ECO:0000256" key="14">
    <source>
        <dbReference type="RuleBase" id="RU368116"/>
    </source>
</evidence>
<gene>
    <name evidence="16" type="ORF">PPAR1163_LOCUS25707</name>
</gene>
<dbReference type="InterPro" id="IPR002173">
    <property type="entry name" value="Carboh/pur_kinase_PfkB_CS"/>
</dbReference>
<evidence type="ECO:0000256" key="11">
    <source>
        <dbReference type="ARBA" id="ARBA00051362"/>
    </source>
</evidence>
<dbReference type="GO" id="GO:0006144">
    <property type="term" value="P:purine nucleobase metabolic process"/>
    <property type="evidence" value="ECO:0007669"/>
    <property type="project" value="TreeGrafter"/>
</dbReference>
<evidence type="ECO:0000259" key="15">
    <source>
        <dbReference type="Pfam" id="PF00294"/>
    </source>
</evidence>
<evidence type="ECO:0000256" key="10">
    <source>
        <dbReference type="ARBA" id="ARBA00022842"/>
    </source>
</evidence>
<dbReference type="PRINTS" id="PR00989">
    <property type="entry name" value="ADENOKINASE"/>
</dbReference>
<dbReference type="Gene3D" id="3.30.1110.10">
    <property type="match status" value="1"/>
</dbReference>
<feature type="domain" description="Carbohydrate kinase PfkB" evidence="15">
    <location>
        <begin position="48"/>
        <end position="342"/>
    </location>
</feature>
<reference evidence="16" key="1">
    <citation type="submission" date="2021-01" db="EMBL/GenBank/DDBJ databases">
        <authorList>
            <person name="Corre E."/>
            <person name="Pelletier E."/>
            <person name="Niang G."/>
            <person name="Scheremetjew M."/>
            <person name="Finn R."/>
            <person name="Kale V."/>
            <person name="Holt S."/>
            <person name="Cochrane G."/>
            <person name="Meng A."/>
            <person name="Brown T."/>
            <person name="Cohen L."/>
        </authorList>
    </citation>
    <scope>NUCLEOTIDE SEQUENCE</scope>
    <source>
        <strain evidence="16">CCMP2877</strain>
    </source>
</reference>
<dbReference type="PANTHER" id="PTHR45769">
    <property type="entry name" value="ADENOSINE KINASE"/>
    <property type="match status" value="1"/>
</dbReference>
<dbReference type="InterPro" id="IPR011611">
    <property type="entry name" value="PfkB_dom"/>
</dbReference>
<dbReference type="PANTHER" id="PTHR45769:SF3">
    <property type="entry name" value="ADENOSINE KINASE"/>
    <property type="match status" value="1"/>
</dbReference>
<evidence type="ECO:0000313" key="16">
    <source>
        <dbReference type="EMBL" id="CAD9267281.1"/>
    </source>
</evidence>
<evidence type="ECO:0000256" key="7">
    <source>
        <dbReference type="ARBA" id="ARBA00022741"/>
    </source>
</evidence>
<dbReference type="GO" id="GO:0005829">
    <property type="term" value="C:cytosol"/>
    <property type="evidence" value="ECO:0007669"/>
    <property type="project" value="TreeGrafter"/>
</dbReference>
<keyword evidence="6 14" id="KW-0660">Purine salvage</keyword>
<comment type="similarity">
    <text evidence="3 14">Belongs to the carbohydrate kinase PfkB family.</text>
</comment>
<name>A0A7S1XXL6_9STRA</name>
<keyword evidence="10 14" id="KW-0460">Magnesium</keyword>
<dbReference type="Pfam" id="PF00294">
    <property type="entry name" value="PfkB"/>
    <property type="match status" value="1"/>
</dbReference>
<dbReference type="UniPathway" id="UPA00588">
    <property type="reaction ID" value="UER00659"/>
</dbReference>
<evidence type="ECO:0000256" key="8">
    <source>
        <dbReference type="ARBA" id="ARBA00022777"/>
    </source>
</evidence>
<keyword evidence="7 14" id="KW-0547">Nucleotide-binding</keyword>
<dbReference type="GO" id="GO:0004001">
    <property type="term" value="F:adenosine kinase activity"/>
    <property type="evidence" value="ECO:0007669"/>
    <property type="project" value="UniProtKB-UniRule"/>
</dbReference>
<dbReference type="GO" id="GO:0006166">
    <property type="term" value="P:purine ribonucleoside salvage"/>
    <property type="evidence" value="ECO:0007669"/>
    <property type="project" value="UniProtKB-KW"/>
</dbReference>
<comment type="cofactor">
    <cofactor evidence="1 14">
        <name>Mg(2+)</name>
        <dbReference type="ChEBI" id="CHEBI:18420"/>
    </cofactor>
</comment>
<evidence type="ECO:0000256" key="12">
    <source>
        <dbReference type="ARBA" id="ARBA00068771"/>
    </source>
</evidence>
<dbReference type="GO" id="GO:0005524">
    <property type="term" value="F:ATP binding"/>
    <property type="evidence" value="ECO:0007669"/>
    <property type="project" value="UniProtKB-UniRule"/>
</dbReference>
<dbReference type="AlphaFoldDB" id="A0A7S1XXL6"/>
<evidence type="ECO:0000256" key="3">
    <source>
        <dbReference type="ARBA" id="ARBA00010688"/>
    </source>
</evidence>
<evidence type="ECO:0000256" key="9">
    <source>
        <dbReference type="ARBA" id="ARBA00022840"/>
    </source>
</evidence>
<evidence type="ECO:0000256" key="5">
    <source>
        <dbReference type="ARBA" id="ARBA00022679"/>
    </source>
</evidence>
<dbReference type="GO" id="GO:0044209">
    <property type="term" value="P:AMP salvage"/>
    <property type="evidence" value="ECO:0007669"/>
    <property type="project" value="UniProtKB-UniRule"/>
</dbReference>
<dbReference type="EMBL" id="HBGJ01040841">
    <property type="protein sequence ID" value="CAD9267281.1"/>
    <property type="molecule type" value="Transcribed_RNA"/>
</dbReference>
<evidence type="ECO:0000256" key="4">
    <source>
        <dbReference type="ARBA" id="ARBA00012119"/>
    </source>
</evidence>
<dbReference type="CDD" id="cd01168">
    <property type="entry name" value="adenosine_kinase"/>
    <property type="match status" value="1"/>
</dbReference>
<dbReference type="PROSITE" id="PS00584">
    <property type="entry name" value="PFKB_KINASES_2"/>
    <property type="match status" value="1"/>
</dbReference>
<keyword evidence="9 14" id="KW-0067">ATP-binding</keyword>
<comment type="catalytic activity">
    <reaction evidence="11 14">
        <text>adenosine + ATP = AMP + ADP + H(+)</text>
        <dbReference type="Rhea" id="RHEA:20824"/>
        <dbReference type="ChEBI" id="CHEBI:15378"/>
        <dbReference type="ChEBI" id="CHEBI:16335"/>
        <dbReference type="ChEBI" id="CHEBI:30616"/>
        <dbReference type="ChEBI" id="CHEBI:456215"/>
        <dbReference type="ChEBI" id="CHEBI:456216"/>
        <dbReference type="EC" id="2.7.1.20"/>
    </reaction>
</comment>
<evidence type="ECO:0000256" key="1">
    <source>
        <dbReference type="ARBA" id="ARBA00001946"/>
    </source>
</evidence>
<dbReference type="EC" id="2.7.1.20" evidence="4 14"/>